<name>A0A9D5JVX1_9BACT</name>
<sequence length="217" mass="23960">MPWGSPPGVNENHFTGTELMRMLKHGQFPIFLVNVIALLGFSLLYIQRQNYEFLIYVGVIVFFLCLILLTNNRVNFPNNVLWGLTAWSLLHMAGGGLYFGGTKLYGIMLVPLVGDPYYIFKYDQLVHIVGFGVATLAMYALLKPLLREDRRTWTALSIVVIMAGLGVGALNEIIEFAATVLVPETGVGGYENTALDLVADLIGALGAMGYIRFHEKG</sequence>
<keyword evidence="1" id="KW-1133">Transmembrane helix</keyword>
<organism evidence="2 3">
    <name type="scientific">candidate division KSB3 bacterium</name>
    <dbReference type="NCBI Taxonomy" id="2044937"/>
    <lineage>
        <taxon>Bacteria</taxon>
        <taxon>candidate division KSB3</taxon>
    </lineage>
</organism>
<dbReference type="Pfam" id="PF09997">
    <property type="entry name" value="DUF2238"/>
    <property type="match status" value="1"/>
</dbReference>
<evidence type="ECO:0000313" key="3">
    <source>
        <dbReference type="Proteomes" id="UP000649604"/>
    </source>
</evidence>
<dbReference type="InterPro" id="IPR014509">
    <property type="entry name" value="YjdF-like"/>
</dbReference>
<accession>A0A9D5JVX1</accession>
<protein>
    <submittedName>
        <fullName evidence="2">DUF2238 domain-containing protein</fullName>
    </submittedName>
</protein>
<dbReference type="EMBL" id="WJJP01000386">
    <property type="protein sequence ID" value="MBD3325262.1"/>
    <property type="molecule type" value="Genomic_DNA"/>
</dbReference>
<reference evidence="2" key="1">
    <citation type="submission" date="2019-11" db="EMBL/GenBank/DDBJ databases">
        <title>Microbial mats filling the niche in hypersaline microbial mats.</title>
        <authorList>
            <person name="Wong H.L."/>
            <person name="Macleod F.I."/>
            <person name="White R.A. III"/>
            <person name="Burns B.P."/>
        </authorList>
    </citation>
    <scope>NUCLEOTIDE SEQUENCE</scope>
    <source>
        <strain evidence="2">Rbin_158</strain>
    </source>
</reference>
<evidence type="ECO:0000256" key="1">
    <source>
        <dbReference type="SAM" id="Phobius"/>
    </source>
</evidence>
<gene>
    <name evidence="2" type="ORF">GF339_11800</name>
</gene>
<keyword evidence="1" id="KW-0812">Transmembrane</keyword>
<proteinExistence type="predicted"/>
<feature type="transmembrane region" description="Helical" evidence="1">
    <location>
        <begin position="81"/>
        <end position="105"/>
    </location>
</feature>
<dbReference type="Proteomes" id="UP000649604">
    <property type="component" value="Unassembled WGS sequence"/>
</dbReference>
<feature type="transmembrane region" description="Helical" evidence="1">
    <location>
        <begin position="125"/>
        <end position="142"/>
    </location>
</feature>
<feature type="transmembrane region" description="Helical" evidence="1">
    <location>
        <begin position="28"/>
        <end position="47"/>
    </location>
</feature>
<feature type="transmembrane region" description="Helical" evidence="1">
    <location>
        <begin position="154"/>
        <end position="174"/>
    </location>
</feature>
<comment type="caution">
    <text evidence="2">The sequence shown here is derived from an EMBL/GenBank/DDBJ whole genome shotgun (WGS) entry which is preliminary data.</text>
</comment>
<evidence type="ECO:0000313" key="2">
    <source>
        <dbReference type="EMBL" id="MBD3325262.1"/>
    </source>
</evidence>
<keyword evidence="1" id="KW-0472">Membrane</keyword>
<dbReference type="AlphaFoldDB" id="A0A9D5JVX1"/>
<feature type="transmembrane region" description="Helical" evidence="1">
    <location>
        <begin position="53"/>
        <end position="69"/>
    </location>
</feature>